<feature type="compositionally biased region" description="Low complexity" evidence="13">
    <location>
        <begin position="523"/>
        <end position="541"/>
    </location>
</feature>
<keyword evidence="6" id="KW-0645">Protease</keyword>
<comment type="similarity">
    <text evidence="3">Belongs to the peptidase C54 family.</text>
</comment>
<dbReference type="SUPFAM" id="SSF54001">
    <property type="entry name" value="Cysteine proteinases"/>
    <property type="match status" value="2"/>
</dbReference>
<sequence>MSGIRDKSGPSNTKSALTSSSQSSKSPSPSSSQLLLPQQSQSHARSSASSPSSSALLSPSNPIPPPTSPPSSRKLPKFLTSNKGNRDRSKSTSVVEQAQRTSSLPSSTSSSIITPSPSSVDPTTPRKQHAPSASQPIAGSPSQAITASSPPSSPSSSSISHSHPHHSRMNDIPTRLSGWFAHTFSSSTTDLSLPSLLASPTTAASSNSTSTGTPGRRSALLNVAKHGKGHLDRAMRYILDSDSTPDKSPEPIWLMGVLHRGWEPPPPPPTAAGMHPPSSFPGHQGGDRRGSLDTSTSSASSSSHTSLNKSLVASTGGKGQQQQALDPSKDPGANWPPVFYADFISRVWVTYRKDFPAIRDTTLSDLPPPCSPWEWTAGELEKTVAQLSLHDRRGGGGGGGRGGYSTDRGYHTHPVPGGYSTDRDRSYPSSSLDRQGYDTEASPSAKRISSNSKVSSSKAGKDKGGRFSWTGGGGEKGWTSDAGWGCMLRTGQSMLANCLVVVWLGRDFRPPHAPSLPNPSPPYTTSTTSLPTSPSPSLSPSHLPPPSNKDLALYTHLLTLFLDTPSPLSPFSVHRLALAGKELHGKDVGMWFGPSTAAGGIKVLCDAYFDSLSAGERDDEGMGGGEGMRGEGREGMGGGGERMGLGVVVCGEGVVYGNEVYDASWGKDPGAGSSEESGYGPSGPYAKRKSSSGRRKGGAGGRGGERRGWGDKAVLILVTTRLGIEGVNPVYYETVKTLFTFPQSVGIAGGRPSSSYYFVGAQGDSLFYLDPHHARGSVPLRVFGGSPAPTPGQSTAASSQTITPGSKREQDTQSLYSPSSSAFSSQSSASGGGGMKRGKLGFGKSSSSSSKAPSKTPSSAAKNNYSYGNPMMKPASAGAAGGSLKSPVGSVRVTSPAESMGGSVRGTSGGIVRHASGGSASGSGFRKGSGGSKPMDIRELYGDSSSTPYGNDDDDEEEEEEELSPYDVHLLSAYTPAELRTFHCDRVRKMPLSGLDPSMLIGFVVRSEEEWRDLRTRIGEMGKRCKTIFSVQDEPPNWPSDSDDHMGLESISEPDDAIIALSDDDDDNELGAKAKTNKSSSDDEEEFFDTHSEGRSASASLSSASVPGSSKSNRSTEEDAEGPITPGPGTRFEGFQVERSGKKGQGKEQEDEESDIEDDWVDPSVPTPRSDSLTAASGIGKGPIPSVLRAAASKVSASQQAQAQYPSSSSAAATHTSSSKLSAPPLHTRTSSSKSSSSTSSAPKKKKSSKQQVPVPVPFPVSVEDEDEYESNFDYEYMRASSASPEASSSQMGQGFPVVNEDELSHPGYEHSHPSSGGRRPTAVTVTKRNHREHGGGERERERTKESSRDEDREKGSGSARRARDGGRTTSGGVRAVFES</sequence>
<evidence type="ECO:0000256" key="4">
    <source>
        <dbReference type="ARBA" id="ARBA00022448"/>
    </source>
</evidence>
<feature type="compositionally biased region" description="Low complexity" evidence="13">
    <location>
        <begin position="444"/>
        <end position="458"/>
    </location>
</feature>
<feature type="region of interest" description="Disordered" evidence="13">
    <location>
        <begin position="780"/>
        <end position="964"/>
    </location>
</feature>
<evidence type="ECO:0000256" key="13">
    <source>
        <dbReference type="SAM" id="MobiDB-lite"/>
    </source>
</evidence>
<evidence type="ECO:0000256" key="11">
    <source>
        <dbReference type="ARBA" id="ARBA00029362"/>
    </source>
</evidence>
<feature type="region of interest" description="Disordered" evidence="13">
    <location>
        <begin position="666"/>
        <end position="706"/>
    </location>
</feature>
<evidence type="ECO:0000256" key="9">
    <source>
        <dbReference type="ARBA" id="ARBA00022927"/>
    </source>
</evidence>
<dbReference type="GO" id="GO:0016485">
    <property type="term" value="P:protein processing"/>
    <property type="evidence" value="ECO:0007669"/>
    <property type="project" value="TreeGrafter"/>
</dbReference>
<dbReference type="GO" id="GO:0000423">
    <property type="term" value="P:mitophagy"/>
    <property type="evidence" value="ECO:0007669"/>
    <property type="project" value="TreeGrafter"/>
</dbReference>
<feature type="compositionally biased region" description="Low complexity" evidence="13">
    <location>
        <begin position="1280"/>
        <end position="1290"/>
    </location>
</feature>
<dbReference type="PANTHER" id="PTHR22624">
    <property type="entry name" value="CYSTEINE PROTEASE ATG4"/>
    <property type="match status" value="1"/>
</dbReference>
<feature type="region of interest" description="Disordered" evidence="13">
    <location>
        <begin position="1060"/>
        <end position="1267"/>
    </location>
</feature>
<feature type="compositionally biased region" description="Polar residues" evidence="13">
    <location>
        <begin position="9"/>
        <end position="18"/>
    </location>
</feature>
<feature type="compositionally biased region" description="Polar residues" evidence="13">
    <location>
        <begin position="91"/>
        <end position="100"/>
    </location>
</feature>
<feature type="region of interest" description="Disordered" evidence="13">
    <location>
        <begin position="389"/>
        <end position="474"/>
    </location>
</feature>
<dbReference type="GO" id="GO:0000045">
    <property type="term" value="P:autophagosome assembly"/>
    <property type="evidence" value="ECO:0007669"/>
    <property type="project" value="TreeGrafter"/>
</dbReference>
<proteinExistence type="inferred from homology"/>
<dbReference type="PANTHER" id="PTHR22624:SF49">
    <property type="entry name" value="CYSTEINE PROTEASE"/>
    <property type="match status" value="1"/>
</dbReference>
<evidence type="ECO:0000313" key="15">
    <source>
        <dbReference type="EMBL" id="TFK98218.1"/>
    </source>
</evidence>
<comment type="catalytic activity">
    <reaction evidence="11">
        <text>[protein]-C-terminal L-amino acid-glycyl-phosphatidylethanolamide + H2O = [protein]-C-terminal L-amino acid-glycine + a 1,2-diacyl-sn-glycero-3-phosphoethanolamine</text>
        <dbReference type="Rhea" id="RHEA:67548"/>
        <dbReference type="Rhea" id="RHEA-COMP:17323"/>
        <dbReference type="Rhea" id="RHEA-COMP:17324"/>
        <dbReference type="ChEBI" id="CHEBI:15377"/>
        <dbReference type="ChEBI" id="CHEBI:64612"/>
        <dbReference type="ChEBI" id="CHEBI:172940"/>
        <dbReference type="ChEBI" id="CHEBI:172941"/>
    </reaction>
    <physiologicalReaction direction="left-to-right" evidence="11">
        <dbReference type="Rhea" id="RHEA:67549"/>
    </physiologicalReaction>
</comment>
<comment type="subcellular location">
    <subcellularLocation>
        <location evidence="2">Cytoplasm</location>
    </subcellularLocation>
    <subcellularLocation>
        <location evidence="1">Preautophagosomal structure</location>
    </subcellularLocation>
</comment>
<feature type="compositionally biased region" description="Low complexity" evidence="13">
    <location>
        <begin position="814"/>
        <end position="829"/>
    </location>
</feature>
<evidence type="ECO:0000259" key="14">
    <source>
        <dbReference type="Pfam" id="PF03416"/>
    </source>
</evidence>
<evidence type="ECO:0000256" key="5">
    <source>
        <dbReference type="ARBA" id="ARBA00022490"/>
    </source>
</evidence>
<dbReference type="InterPro" id="IPR005078">
    <property type="entry name" value="Peptidase_C54"/>
</dbReference>
<dbReference type="OrthoDB" id="2960936at2759"/>
<feature type="compositionally biased region" description="Low complexity" evidence="13">
    <location>
        <begin position="1231"/>
        <end position="1242"/>
    </location>
</feature>
<evidence type="ECO:0000256" key="10">
    <source>
        <dbReference type="ARBA" id="ARBA00023006"/>
    </source>
</evidence>
<keyword evidence="7" id="KW-0378">Hydrolase</keyword>
<evidence type="ECO:0000256" key="8">
    <source>
        <dbReference type="ARBA" id="ARBA00022807"/>
    </source>
</evidence>
<feature type="compositionally biased region" description="Gly residues" evidence="13">
    <location>
        <begin position="919"/>
        <end position="931"/>
    </location>
</feature>
<name>A0A5C3QDH6_9AGAR</name>
<keyword evidence="16" id="KW-1185">Reference proteome</keyword>
<keyword evidence="8" id="KW-0788">Thiol protease</keyword>
<evidence type="ECO:0000256" key="2">
    <source>
        <dbReference type="ARBA" id="ARBA00004496"/>
    </source>
</evidence>
<evidence type="ECO:0000256" key="12">
    <source>
        <dbReference type="ARBA" id="ARBA00030240"/>
    </source>
</evidence>
<feature type="compositionally biased region" description="Basic residues" evidence="13">
    <location>
        <begin position="686"/>
        <end position="697"/>
    </location>
</feature>
<gene>
    <name evidence="15" type="ORF">BDV98DRAFT_553075</name>
</gene>
<keyword evidence="5" id="KW-0963">Cytoplasm</keyword>
<keyword evidence="4" id="KW-0813">Transport</keyword>
<organism evidence="15 16">
    <name type="scientific">Pterulicium gracile</name>
    <dbReference type="NCBI Taxonomy" id="1884261"/>
    <lineage>
        <taxon>Eukaryota</taxon>
        <taxon>Fungi</taxon>
        <taxon>Dikarya</taxon>
        <taxon>Basidiomycota</taxon>
        <taxon>Agaricomycotina</taxon>
        <taxon>Agaricomycetes</taxon>
        <taxon>Agaricomycetidae</taxon>
        <taxon>Agaricales</taxon>
        <taxon>Pleurotineae</taxon>
        <taxon>Pterulaceae</taxon>
        <taxon>Pterulicium</taxon>
    </lineage>
</organism>
<feature type="compositionally biased region" description="Basic and acidic residues" evidence="13">
    <location>
        <begin position="1139"/>
        <end position="1148"/>
    </location>
</feature>
<accession>A0A5C3QDH6</accession>
<feature type="compositionally biased region" description="Pro residues" evidence="13">
    <location>
        <begin position="513"/>
        <end position="522"/>
    </location>
</feature>
<evidence type="ECO:0000313" key="16">
    <source>
        <dbReference type="Proteomes" id="UP000305067"/>
    </source>
</evidence>
<dbReference type="GO" id="GO:0004197">
    <property type="term" value="F:cysteine-type endopeptidase activity"/>
    <property type="evidence" value="ECO:0007669"/>
    <property type="project" value="TreeGrafter"/>
</dbReference>
<dbReference type="EMBL" id="ML178841">
    <property type="protein sequence ID" value="TFK98218.1"/>
    <property type="molecule type" value="Genomic_DNA"/>
</dbReference>
<feature type="domain" description="Peptidase C54 catalytic" evidence="14">
    <location>
        <begin position="973"/>
        <end position="1016"/>
    </location>
</feature>
<feature type="compositionally biased region" description="Low complexity" evidence="13">
    <location>
        <begin position="1096"/>
        <end position="1112"/>
    </location>
</feature>
<feature type="region of interest" description="Disordered" evidence="13">
    <location>
        <begin position="616"/>
        <end position="639"/>
    </location>
</feature>
<dbReference type="GO" id="GO:0000407">
    <property type="term" value="C:phagophore assembly site"/>
    <property type="evidence" value="ECO:0007669"/>
    <property type="project" value="UniProtKB-SubCell"/>
</dbReference>
<feature type="compositionally biased region" description="Basic and acidic residues" evidence="13">
    <location>
        <begin position="1333"/>
        <end position="1367"/>
    </location>
</feature>
<feature type="region of interest" description="Disordered" evidence="13">
    <location>
        <begin position="1280"/>
        <end position="1380"/>
    </location>
</feature>
<feature type="domain" description="Peptidase C54 catalytic" evidence="14">
    <location>
        <begin position="339"/>
        <end position="799"/>
    </location>
</feature>
<feature type="compositionally biased region" description="Polar residues" evidence="13">
    <location>
        <begin position="791"/>
        <end position="804"/>
    </location>
</feature>
<feature type="compositionally biased region" description="Acidic residues" evidence="13">
    <location>
        <begin position="1149"/>
        <end position="1161"/>
    </location>
</feature>
<dbReference type="InterPro" id="IPR046792">
    <property type="entry name" value="Peptidase_C54_cat"/>
</dbReference>
<feature type="compositionally biased region" description="Low complexity" evidence="13">
    <location>
        <begin position="1190"/>
        <end position="1223"/>
    </location>
</feature>
<feature type="compositionally biased region" description="Low complexity" evidence="13">
    <location>
        <begin position="292"/>
        <end position="311"/>
    </location>
</feature>
<keyword evidence="9" id="KW-0653">Protein transport</keyword>
<feature type="compositionally biased region" description="Low complexity" evidence="13">
    <location>
        <begin position="672"/>
        <end position="685"/>
    </location>
</feature>
<feature type="region of interest" description="Disordered" evidence="13">
    <location>
        <begin position="513"/>
        <end position="545"/>
    </location>
</feature>
<dbReference type="STRING" id="1884261.A0A5C3QDH6"/>
<dbReference type="Proteomes" id="UP000305067">
    <property type="component" value="Unassembled WGS sequence"/>
</dbReference>
<keyword evidence="10" id="KW-0072">Autophagy</keyword>
<dbReference type="InterPro" id="IPR038765">
    <property type="entry name" value="Papain-like_cys_pep_sf"/>
</dbReference>
<dbReference type="GO" id="GO:0034727">
    <property type="term" value="P:piecemeal microautophagy of the nucleus"/>
    <property type="evidence" value="ECO:0007669"/>
    <property type="project" value="TreeGrafter"/>
</dbReference>
<feature type="compositionally biased region" description="Low complexity" evidence="13">
    <location>
        <begin position="842"/>
        <end position="862"/>
    </location>
</feature>
<evidence type="ECO:0000256" key="3">
    <source>
        <dbReference type="ARBA" id="ARBA00010958"/>
    </source>
</evidence>
<feature type="compositionally biased region" description="Low complexity" evidence="13">
    <location>
        <begin position="19"/>
        <end position="60"/>
    </location>
</feature>
<evidence type="ECO:0000256" key="1">
    <source>
        <dbReference type="ARBA" id="ARBA00004329"/>
    </source>
</evidence>
<dbReference type="GO" id="GO:0019786">
    <property type="term" value="F:protein-phosphatidylethanolamide deconjugating activity"/>
    <property type="evidence" value="ECO:0007669"/>
    <property type="project" value="InterPro"/>
</dbReference>
<feature type="compositionally biased region" description="Acidic residues" evidence="13">
    <location>
        <begin position="951"/>
        <end position="964"/>
    </location>
</feature>
<dbReference type="GO" id="GO:0015031">
    <property type="term" value="P:protein transport"/>
    <property type="evidence" value="ECO:0007669"/>
    <property type="project" value="UniProtKB-KW"/>
</dbReference>
<feature type="compositionally biased region" description="Basic and acidic residues" evidence="13">
    <location>
        <begin position="1303"/>
        <end position="1313"/>
    </location>
</feature>
<feature type="compositionally biased region" description="Low complexity" evidence="13">
    <location>
        <begin position="101"/>
        <end position="125"/>
    </location>
</feature>
<feature type="compositionally biased region" description="Polar residues" evidence="13">
    <location>
        <begin position="131"/>
        <end position="147"/>
    </location>
</feature>
<evidence type="ECO:0000256" key="6">
    <source>
        <dbReference type="ARBA" id="ARBA00022670"/>
    </source>
</evidence>
<dbReference type="Pfam" id="PF03416">
    <property type="entry name" value="Peptidase_C54"/>
    <property type="match status" value="2"/>
</dbReference>
<feature type="compositionally biased region" description="Low complexity" evidence="13">
    <location>
        <begin position="148"/>
        <end position="161"/>
    </location>
</feature>
<feature type="compositionally biased region" description="Acidic residues" evidence="13">
    <location>
        <begin position="1060"/>
        <end position="1069"/>
    </location>
</feature>
<protein>
    <recommendedName>
        <fullName evidence="12">Autophagy-related protein 4</fullName>
    </recommendedName>
</protein>
<feature type="region of interest" description="Disordered" evidence="13">
    <location>
        <begin position="1"/>
        <end position="170"/>
    </location>
</feature>
<dbReference type="GO" id="GO:0035973">
    <property type="term" value="P:aggrephagy"/>
    <property type="evidence" value="ECO:0007669"/>
    <property type="project" value="TreeGrafter"/>
</dbReference>
<feature type="region of interest" description="Disordered" evidence="13">
    <location>
        <begin position="263"/>
        <end position="332"/>
    </location>
</feature>
<reference evidence="15 16" key="1">
    <citation type="journal article" date="2019" name="Nat. Ecol. Evol.">
        <title>Megaphylogeny resolves global patterns of mushroom evolution.</title>
        <authorList>
            <person name="Varga T."/>
            <person name="Krizsan K."/>
            <person name="Foldi C."/>
            <person name="Dima B."/>
            <person name="Sanchez-Garcia M."/>
            <person name="Sanchez-Ramirez S."/>
            <person name="Szollosi G.J."/>
            <person name="Szarkandi J.G."/>
            <person name="Papp V."/>
            <person name="Albert L."/>
            <person name="Andreopoulos W."/>
            <person name="Angelini C."/>
            <person name="Antonin V."/>
            <person name="Barry K.W."/>
            <person name="Bougher N.L."/>
            <person name="Buchanan P."/>
            <person name="Buyck B."/>
            <person name="Bense V."/>
            <person name="Catcheside P."/>
            <person name="Chovatia M."/>
            <person name="Cooper J."/>
            <person name="Damon W."/>
            <person name="Desjardin D."/>
            <person name="Finy P."/>
            <person name="Geml J."/>
            <person name="Haridas S."/>
            <person name="Hughes K."/>
            <person name="Justo A."/>
            <person name="Karasinski D."/>
            <person name="Kautmanova I."/>
            <person name="Kiss B."/>
            <person name="Kocsube S."/>
            <person name="Kotiranta H."/>
            <person name="LaButti K.M."/>
            <person name="Lechner B.E."/>
            <person name="Liimatainen K."/>
            <person name="Lipzen A."/>
            <person name="Lukacs Z."/>
            <person name="Mihaltcheva S."/>
            <person name="Morgado L.N."/>
            <person name="Niskanen T."/>
            <person name="Noordeloos M.E."/>
            <person name="Ohm R.A."/>
            <person name="Ortiz-Santana B."/>
            <person name="Ovrebo C."/>
            <person name="Racz N."/>
            <person name="Riley R."/>
            <person name="Savchenko A."/>
            <person name="Shiryaev A."/>
            <person name="Soop K."/>
            <person name="Spirin V."/>
            <person name="Szebenyi C."/>
            <person name="Tomsovsky M."/>
            <person name="Tulloss R.E."/>
            <person name="Uehling J."/>
            <person name="Grigoriev I.V."/>
            <person name="Vagvolgyi C."/>
            <person name="Papp T."/>
            <person name="Martin F.M."/>
            <person name="Miettinen O."/>
            <person name="Hibbett D.S."/>
            <person name="Nagy L.G."/>
        </authorList>
    </citation>
    <scope>NUCLEOTIDE SEQUENCE [LARGE SCALE GENOMIC DNA]</scope>
    <source>
        <strain evidence="15 16">CBS 309.79</strain>
    </source>
</reference>
<evidence type="ECO:0000256" key="7">
    <source>
        <dbReference type="ARBA" id="ARBA00022801"/>
    </source>
</evidence>